<protein>
    <submittedName>
        <fullName evidence="4">RPM1-interacting protein 4-like isoform X2</fullName>
    </submittedName>
</protein>
<dbReference type="GO" id="GO:0005886">
    <property type="term" value="C:plasma membrane"/>
    <property type="evidence" value="ECO:0007669"/>
    <property type="project" value="TreeGrafter"/>
</dbReference>
<dbReference type="Pfam" id="PF05627">
    <property type="entry name" value="AvrRpt-cleavage"/>
    <property type="match status" value="2"/>
</dbReference>
<evidence type="ECO:0000313" key="3">
    <source>
        <dbReference type="Proteomes" id="UP000827889"/>
    </source>
</evidence>
<dbReference type="PANTHER" id="PTHR33159">
    <property type="entry name" value="RPM1-INTERACTING PROTEIN 4 (RIN4) FAMILY PROTEIN"/>
    <property type="match status" value="1"/>
</dbReference>
<gene>
    <name evidence="4" type="primary">LOC115753392</name>
</gene>
<feature type="domain" description="RIN4 pathogenic type III effector avirulence factor Avr cleavage site" evidence="2">
    <location>
        <begin position="164"/>
        <end position="197"/>
    </location>
</feature>
<organism evidence="3 4">
    <name type="scientific">Rhodamnia argentea</name>
    <dbReference type="NCBI Taxonomy" id="178133"/>
    <lineage>
        <taxon>Eukaryota</taxon>
        <taxon>Viridiplantae</taxon>
        <taxon>Streptophyta</taxon>
        <taxon>Embryophyta</taxon>
        <taxon>Tracheophyta</taxon>
        <taxon>Spermatophyta</taxon>
        <taxon>Magnoliopsida</taxon>
        <taxon>eudicotyledons</taxon>
        <taxon>Gunneridae</taxon>
        <taxon>Pentapetalae</taxon>
        <taxon>rosids</taxon>
        <taxon>malvids</taxon>
        <taxon>Myrtales</taxon>
        <taxon>Myrtaceae</taxon>
        <taxon>Myrtoideae</taxon>
        <taxon>Myrteae</taxon>
        <taxon>Australasian group</taxon>
        <taxon>Rhodamnia</taxon>
    </lineage>
</organism>
<dbReference type="Proteomes" id="UP000827889">
    <property type="component" value="Chromosome 1"/>
</dbReference>
<evidence type="ECO:0000313" key="4">
    <source>
        <dbReference type="RefSeq" id="XP_030547843.1"/>
    </source>
</evidence>
<sequence length="235" mass="25267">MAQRSRVPQFGKWNTSEDVAYTVCFDKAREQRGGSGMKVGNPNDPQENPGLHLNGAPKSKFAPPEAYKPRVASEEPRGQSNNPSARKDNAASRTNDSRHPHFQSHGTAYGEPHKRHAGTNNGYDHSAGRSPLHHQAKASGGAAPGSSPGAYGRSRVRADDTPSGGAAVPRFGEWNVNDHASGDGYTTVFNRIKEEKQRRPMAAMSPGQNVHASPYAGDGKLSPRGNPKGCCFPWM</sequence>
<feature type="region of interest" description="Disordered" evidence="1">
    <location>
        <begin position="31"/>
        <end position="184"/>
    </location>
</feature>
<name>A0A8B8QMY7_9MYRT</name>
<dbReference type="PANTHER" id="PTHR33159:SF88">
    <property type="entry name" value="RIN4 PATHOGENIC TYPE III EFFECTOR AVIRULENCE FACTOR AVR CLEAVAGE SITE DOMAIN-CONTAINING PROTEIN"/>
    <property type="match status" value="1"/>
</dbReference>
<feature type="domain" description="RIN4 pathogenic type III effector avirulence factor Avr cleavage site" evidence="2">
    <location>
        <begin position="3"/>
        <end position="32"/>
    </location>
</feature>
<feature type="compositionally biased region" description="Basic and acidic residues" evidence="1">
    <location>
        <begin position="85"/>
        <end position="99"/>
    </location>
</feature>
<dbReference type="InterPro" id="IPR008700">
    <property type="entry name" value="TypeIII_avirulence_cleave"/>
</dbReference>
<evidence type="ECO:0000256" key="1">
    <source>
        <dbReference type="SAM" id="MobiDB-lite"/>
    </source>
</evidence>
<feature type="compositionally biased region" description="Low complexity" evidence="1">
    <location>
        <begin position="138"/>
        <end position="153"/>
    </location>
</feature>
<keyword evidence="3" id="KW-1185">Reference proteome</keyword>
<dbReference type="RefSeq" id="XP_030547843.1">
    <property type="nucleotide sequence ID" value="XM_030691983.2"/>
</dbReference>
<evidence type="ECO:0000259" key="2">
    <source>
        <dbReference type="Pfam" id="PF05627"/>
    </source>
</evidence>
<accession>A0A8B8QMY7</accession>
<dbReference type="InterPro" id="IPR040387">
    <property type="entry name" value="RIN4/NOI4"/>
</dbReference>
<feature type="compositionally biased region" description="Basic and acidic residues" evidence="1">
    <location>
        <begin position="67"/>
        <end position="77"/>
    </location>
</feature>
<reference evidence="4" key="2">
    <citation type="submission" date="2025-08" db="UniProtKB">
        <authorList>
            <consortium name="RefSeq"/>
        </authorList>
    </citation>
    <scope>IDENTIFICATION</scope>
    <source>
        <tissue evidence="4">Leaf</tissue>
    </source>
</reference>
<dbReference type="GeneID" id="115753392"/>
<dbReference type="AlphaFoldDB" id="A0A8B8QMY7"/>
<proteinExistence type="predicted"/>
<feature type="region of interest" description="Disordered" evidence="1">
    <location>
        <begin position="196"/>
        <end position="228"/>
    </location>
</feature>
<reference evidence="3" key="1">
    <citation type="submission" date="2025-05" db="UniProtKB">
        <authorList>
            <consortium name="RefSeq"/>
        </authorList>
    </citation>
    <scope>NUCLEOTIDE SEQUENCE [LARGE SCALE GENOMIC DNA]</scope>
</reference>